<protein>
    <submittedName>
        <fullName evidence="1">Unnamed protein product</fullName>
    </submittedName>
</protein>
<reference evidence="1" key="1">
    <citation type="submission" date="2023-08" db="EMBL/GenBank/DDBJ databases">
        <authorList>
            <person name="Alioto T."/>
            <person name="Alioto T."/>
            <person name="Gomez Garrido J."/>
        </authorList>
    </citation>
    <scope>NUCLEOTIDE SEQUENCE</scope>
</reference>
<sequence length="123" mass="13949">MKAPSLTRKIRPTLLPALQHPGAILTPGSYPSSSFGTMDFSTEQAFKKRGVKYEARKKEMRDTETTIQRKKRKKNVVQFEECKTADYPNLLFSPLLLLLLLLPVTDSGEAQNNADYHNCFKCV</sequence>
<proteinExistence type="predicted"/>
<name>A0AAV1EYG9_XYRNO</name>
<dbReference type="EMBL" id="OY660866">
    <property type="protein sequence ID" value="CAJ1053741.1"/>
    <property type="molecule type" value="Genomic_DNA"/>
</dbReference>
<gene>
    <name evidence="1" type="ORF">XNOV1_A023982</name>
</gene>
<accession>A0AAV1EYG9</accession>
<evidence type="ECO:0000313" key="2">
    <source>
        <dbReference type="Proteomes" id="UP001178508"/>
    </source>
</evidence>
<organism evidence="1 2">
    <name type="scientific">Xyrichtys novacula</name>
    <name type="common">Pearly razorfish</name>
    <name type="synonym">Hemipteronotus novacula</name>
    <dbReference type="NCBI Taxonomy" id="13765"/>
    <lineage>
        <taxon>Eukaryota</taxon>
        <taxon>Metazoa</taxon>
        <taxon>Chordata</taxon>
        <taxon>Craniata</taxon>
        <taxon>Vertebrata</taxon>
        <taxon>Euteleostomi</taxon>
        <taxon>Actinopterygii</taxon>
        <taxon>Neopterygii</taxon>
        <taxon>Teleostei</taxon>
        <taxon>Neoteleostei</taxon>
        <taxon>Acanthomorphata</taxon>
        <taxon>Eupercaria</taxon>
        <taxon>Labriformes</taxon>
        <taxon>Labridae</taxon>
        <taxon>Xyrichtys</taxon>
    </lineage>
</organism>
<dbReference type="AlphaFoldDB" id="A0AAV1EYG9"/>
<evidence type="ECO:0000313" key="1">
    <source>
        <dbReference type="EMBL" id="CAJ1053741.1"/>
    </source>
</evidence>
<dbReference type="Proteomes" id="UP001178508">
    <property type="component" value="Chromosome 3"/>
</dbReference>
<keyword evidence="2" id="KW-1185">Reference proteome</keyword>